<evidence type="ECO:0000313" key="1">
    <source>
        <dbReference type="EMBL" id="KAL1526754.1"/>
    </source>
</evidence>
<keyword evidence="2" id="KW-1185">Reference proteome</keyword>
<dbReference type="EMBL" id="JBGBPQ010000003">
    <property type="protein sequence ID" value="KAL1526754.1"/>
    <property type="molecule type" value="Genomic_DNA"/>
</dbReference>
<dbReference type="AlphaFoldDB" id="A0AB34JWT6"/>
<sequence length="339" mass="39316">MVHALPTSGDAQSPTLFDEPRPWIPTSLALNTNGKRLMAEAAGEHSPCSSSPDWTVRGPEGREGRQAFLVRLVKPTEAATCRLLEWSACVAKSSPDIECWISVDNSFPMSRETRSRLRRLAQGGWLRHTYNEERMIQAFPELERMFKVPEVKVELVKDKQLGRQRSLAWGFHTEALCLWWEDVGRCFSNVWVFEDDVGYTGDISTLLEDFRSAPEDLVAFLLKTPLPPSWHWYDASSRRFKRRFPVGSKKRRKIREHVVRISFRLMEKLDECSRRGEIAWSECSIPSICLDEPGMTCFDLHPYVKKYNWNSRVTEREWEALCEHGTPSKKHKLYHALKF</sequence>
<name>A0AB34JWT6_PRYPA</name>
<evidence type="ECO:0000313" key="2">
    <source>
        <dbReference type="Proteomes" id="UP001515480"/>
    </source>
</evidence>
<comment type="caution">
    <text evidence="1">The sequence shown here is derived from an EMBL/GenBank/DDBJ whole genome shotgun (WGS) entry which is preliminary data.</text>
</comment>
<protein>
    <recommendedName>
        <fullName evidence="3">Glycosyltransferase family 92 protein</fullName>
    </recommendedName>
</protein>
<evidence type="ECO:0008006" key="3">
    <source>
        <dbReference type="Google" id="ProtNLM"/>
    </source>
</evidence>
<gene>
    <name evidence="1" type="ORF">AB1Y20_015450</name>
</gene>
<reference evidence="1 2" key="1">
    <citation type="journal article" date="2024" name="Science">
        <title>Giant polyketide synthase enzymes in the biosynthesis of giant marine polyether toxins.</title>
        <authorList>
            <person name="Fallon T.R."/>
            <person name="Shende V.V."/>
            <person name="Wierzbicki I.H."/>
            <person name="Pendleton A.L."/>
            <person name="Watervoot N.F."/>
            <person name="Auber R.P."/>
            <person name="Gonzalez D.J."/>
            <person name="Wisecaver J.H."/>
            <person name="Moore B.S."/>
        </authorList>
    </citation>
    <scope>NUCLEOTIDE SEQUENCE [LARGE SCALE GENOMIC DNA]</scope>
    <source>
        <strain evidence="1 2">12B1</strain>
    </source>
</reference>
<dbReference type="Proteomes" id="UP001515480">
    <property type="component" value="Unassembled WGS sequence"/>
</dbReference>
<proteinExistence type="predicted"/>
<accession>A0AB34JWT6</accession>
<organism evidence="1 2">
    <name type="scientific">Prymnesium parvum</name>
    <name type="common">Toxic golden alga</name>
    <dbReference type="NCBI Taxonomy" id="97485"/>
    <lineage>
        <taxon>Eukaryota</taxon>
        <taxon>Haptista</taxon>
        <taxon>Haptophyta</taxon>
        <taxon>Prymnesiophyceae</taxon>
        <taxon>Prymnesiales</taxon>
        <taxon>Prymnesiaceae</taxon>
        <taxon>Prymnesium</taxon>
    </lineage>
</organism>